<dbReference type="Pfam" id="PF01814">
    <property type="entry name" value="Hemerythrin"/>
    <property type="match status" value="1"/>
</dbReference>
<dbReference type="OrthoDB" id="9769774at2"/>
<dbReference type="RefSeq" id="WP_013840994.1">
    <property type="nucleotide sequence ID" value="NC_015589.1"/>
</dbReference>
<name>F6DKG3_DESRL</name>
<dbReference type="eggNOG" id="COG2461">
    <property type="taxonomic scope" value="Bacteria"/>
</dbReference>
<dbReference type="Pfam" id="PF13596">
    <property type="entry name" value="PAS_10"/>
    <property type="match status" value="1"/>
</dbReference>
<evidence type="ECO:0000259" key="1">
    <source>
        <dbReference type="Pfam" id="PF01814"/>
    </source>
</evidence>
<dbReference type="Proteomes" id="UP000009234">
    <property type="component" value="Chromosome"/>
</dbReference>
<dbReference type="GO" id="GO:0005886">
    <property type="term" value="C:plasma membrane"/>
    <property type="evidence" value="ECO:0007669"/>
    <property type="project" value="TreeGrafter"/>
</dbReference>
<protein>
    <submittedName>
        <fullName evidence="3">PAS sensor protein</fullName>
    </submittedName>
</protein>
<dbReference type="PANTHER" id="PTHR39966:SF3">
    <property type="entry name" value="DUF438 DOMAIN-CONTAINING PROTEIN"/>
    <property type="match status" value="1"/>
</dbReference>
<sequence>MSEYLQSKEYKQKILKDIIRDLHKGKDPDEVKERFQSLIKDVDATEIANMEQSLIQEGISPEEITKLCDVHAAVFKDALMENKKPELIPGHPLYSLKHENHEIQKILEELDQKISLLSQWDHEAEDLWKYLQERITFFKENLDKHYSKKENILFPYLERHNITGPPSVMWSVDDEIRDLIKQLAAFIPSPGNKGDLESFKTRYEAMKHKVLEMVFKEENILTPMMMEALTEGEWAEIKEQDIEFGVVFSRPQADLWQAKEGAAKEPLHTGTEKLALATGYLSAKEINSILTHLPIDITFVDKNDTVQYFSQGQERIFTRTKSIIGRKVQNCHPPESVHVVEKILTDFKRGKHSTAEFWLVLNGSFIHIRYFALRNDQGEYIGTMEVSQDVTKIRALEGERRLLHYQD</sequence>
<dbReference type="EMBL" id="CP002780">
    <property type="protein sequence ID" value="AEG59223.1"/>
    <property type="molecule type" value="Genomic_DNA"/>
</dbReference>
<dbReference type="STRING" id="696281.Desru_0947"/>
<dbReference type="PANTHER" id="PTHR39966">
    <property type="entry name" value="BLL2471 PROTEIN-RELATED"/>
    <property type="match status" value="1"/>
</dbReference>
<accession>F6DKG3</accession>
<dbReference type="KEGG" id="dru:Desru_0947"/>
<keyword evidence="4" id="KW-1185">Reference proteome</keyword>
<dbReference type="NCBIfam" id="TIGR00229">
    <property type="entry name" value="sensory_box"/>
    <property type="match status" value="1"/>
</dbReference>
<dbReference type="SUPFAM" id="SSF55785">
    <property type="entry name" value="PYP-like sensor domain (PAS domain)"/>
    <property type="match status" value="1"/>
</dbReference>
<proteinExistence type="predicted"/>
<dbReference type="InterPro" id="IPR035965">
    <property type="entry name" value="PAS-like_dom_sf"/>
</dbReference>
<dbReference type="Pfam" id="PF04282">
    <property type="entry name" value="DUF438"/>
    <property type="match status" value="1"/>
</dbReference>
<organism evidence="3 4">
    <name type="scientific">Desulforamulus ruminis (strain ATCC 23193 / DSM 2154 / NCIMB 8452 / DL)</name>
    <name type="common">Desulfotomaculum ruminis</name>
    <dbReference type="NCBI Taxonomy" id="696281"/>
    <lineage>
        <taxon>Bacteria</taxon>
        <taxon>Bacillati</taxon>
        <taxon>Bacillota</taxon>
        <taxon>Clostridia</taxon>
        <taxon>Eubacteriales</taxon>
        <taxon>Peptococcaceae</taxon>
        <taxon>Desulforamulus</taxon>
    </lineage>
</organism>
<dbReference type="Gene3D" id="3.30.450.20">
    <property type="entry name" value="PAS domain"/>
    <property type="match status" value="1"/>
</dbReference>
<evidence type="ECO:0000313" key="3">
    <source>
        <dbReference type="EMBL" id="AEG59223.1"/>
    </source>
</evidence>
<feature type="domain" description="DUF438" evidence="2">
    <location>
        <begin position="15"/>
        <end position="80"/>
    </location>
</feature>
<dbReference type="InterPro" id="IPR000014">
    <property type="entry name" value="PAS"/>
</dbReference>
<dbReference type="Gene3D" id="1.20.120.520">
    <property type="entry name" value="nmb1532 protein domain like"/>
    <property type="match status" value="1"/>
</dbReference>
<reference evidence="4" key="1">
    <citation type="submission" date="2011-05" db="EMBL/GenBank/DDBJ databases">
        <title>Complete sequence of Desulfotomaculum ruminis DSM 2154.</title>
        <authorList>
            <person name="Lucas S."/>
            <person name="Copeland A."/>
            <person name="Lapidus A."/>
            <person name="Cheng J.-F."/>
            <person name="Goodwin L."/>
            <person name="Pitluck S."/>
            <person name="Lu M."/>
            <person name="Detter J.C."/>
            <person name="Han C."/>
            <person name="Tapia R."/>
            <person name="Land M."/>
            <person name="Hauser L."/>
            <person name="Kyrpides N."/>
            <person name="Ivanova N."/>
            <person name="Mikhailova N."/>
            <person name="Pagani I."/>
            <person name="Stams A.J.M."/>
            <person name="Plugge C.M."/>
            <person name="Muyzer G."/>
            <person name="Kuever J."/>
            <person name="Parshina S.N."/>
            <person name="Ivanova A.E."/>
            <person name="Nazina T.N."/>
            <person name="Brambilla E."/>
            <person name="Spring S."/>
            <person name="Klenk H.-P."/>
            <person name="Woyke T."/>
        </authorList>
    </citation>
    <scope>NUCLEOTIDE SEQUENCE [LARGE SCALE GENOMIC DNA]</scope>
    <source>
        <strain evidence="4">ATCC 23193 / DSM 2154 / NCIB 8452 / DL</strain>
    </source>
</reference>
<feature type="domain" description="Hemerythrin-like" evidence="1">
    <location>
        <begin position="92"/>
        <end position="224"/>
    </location>
</feature>
<dbReference type="InterPro" id="IPR007380">
    <property type="entry name" value="DUF438"/>
</dbReference>
<evidence type="ECO:0000313" key="4">
    <source>
        <dbReference type="Proteomes" id="UP000009234"/>
    </source>
</evidence>
<dbReference type="InterPro" id="IPR012312">
    <property type="entry name" value="Hemerythrin-like"/>
</dbReference>
<evidence type="ECO:0000259" key="2">
    <source>
        <dbReference type="Pfam" id="PF04282"/>
    </source>
</evidence>
<dbReference type="AlphaFoldDB" id="F6DKG3"/>
<gene>
    <name evidence="3" type="ordered locus">Desru_0947</name>
</gene>
<reference evidence="3 4" key="2">
    <citation type="journal article" date="2012" name="Stand. Genomic Sci.">
        <title>Complete genome sequence of the sulfate-reducing firmicute Desulfotomaculum ruminis type strain (DL(T)).</title>
        <authorList>
            <person name="Spring S."/>
            <person name="Visser M."/>
            <person name="Lu M."/>
            <person name="Copeland A."/>
            <person name="Lapidus A."/>
            <person name="Lucas S."/>
            <person name="Cheng J.F."/>
            <person name="Han C."/>
            <person name="Tapia R."/>
            <person name="Goodwin L.A."/>
            <person name="Pitluck S."/>
            <person name="Ivanova N."/>
            <person name="Land M."/>
            <person name="Hauser L."/>
            <person name="Larimer F."/>
            <person name="Rohde M."/>
            <person name="Goker M."/>
            <person name="Detter J.C."/>
            <person name="Kyrpides N.C."/>
            <person name="Woyke T."/>
            <person name="Schaap P.J."/>
            <person name="Plugge C.M."/>
            <person name="Muyzer G."/>
            <person name="Kuever J."/>
            <person name="Pereira I.A."/>
            <person name="Parshina S.N."/>
            <person name="Bernier-Latmani R."/>
            <person name="Stams A.J."/>
            <person name="Klenk H.P."/>
        </authorList>
    </citation>
    <scope>NUCLEOTIDE SEQUENCE [LARGE SCALE GENOMIC DNA]</scope>
    <source>
        <strain evidence="4">ATCC 23193 / DSM 2154 / NCIB 8452 / DL</strain>
    </source>
</reference>
<dbReference type="HOGENOM" id="CLU_026706_1_0_9"/>